<dbReference type="Pfam" id="PF13503">
    <property type="entry name" value="DUF4123"/>
    <property type="match status" value="1"/>
</dbReference>
<protein>
    <recommendedName>
        <fullName evidence="1">DUF4123 domain-containing protein</fullName>
    </recommendedName>
</protein>
<organism evidence="2 3">
    <name type="scientific">Salinicola socius</name>
    <dbReference type="NCBI Taxonomy" id="404433"/>
    <lineage>
        <taxon>Bacteria</taxon>
        <taxon>Pseudomonadati</taxon>
        <taxon>Pseudomonadota</taxon>
        <taxon>Gammaproteobacteria</taxon>
        <taxon>Oceanospirillales</taxon>
        <taxon>Halomonadaceae</taxon>
        <taxon>Salinicola</taxon>
    </lineage>
</organism>
<keyword evidence="3" id="KW-1185">Reference proteome</keyword>
<evidence type="ECO:0000313" key="3">
    <source>
        <dbReference type="Proteomes" id="UP000186878"/>
    </source>
</evidence>
<comment type="caution">
    <text evidence="2">The sequence shown here is derived from an EMBL/GenBank/DDBJ whole genome shotgun (WGS) entry which is preliminary data.</text>
</comment>
<dbReference type="AlphaFoldDB" id="A0A1Q8SRU0"/>
<evidence type="ECO:0000313" key="2">
    <source>
        <dbReference type="EMBL" id="OLO04106.1"/>
    </source>
</evidence>
<feature type="domain" description="DUF4123" evidence="1">
    <location>
        <begin position="28"/>
        <end position="149"/>
    </location>
</feature>
<dbReference type="Proteomes" id="UP000186878">
    <property type="component" value="Unassembled WGS sequence"/>
</dbReference>
<dbReference type="OrthoDB" id="6184033at2"/>
<dbReference type="EMBL" id="MSDO01000015">
    <property type="protein sequence ID" value="OLO04106.1"/>
    <property type="molecule type" value="Genomic_DNA"/>
</dbReference>
<proteinExistence type="predicted"/>
<name>A0A1Q8SRU0_9GAMM</name>
<reference evidence="2 3" key="1">
    <citation type="submission" date="2016-12" db="EMBL/GenBank/DDBJ databases">
        <title>Draft genome sequences of strains Salinicola socius SMB35, Salinicola sp. MH3R3-1 and Chromohalobacter sp. SMB17 from the Verkhnekamsk potash mining region of Russia.</title>
        <authorList>
            <person name="Mavrodi D.V."/>
            <person name="Olsson B.E."/>
            <person name="Korsakova E.S."/>
            <person name="Pyankova A."/>
            <person name="Mavrodi O.V."/>
            <person name="Plotnikova E.G."/>
        </authorList>
    </citation>
    <scope>NUCLEOTIDE SEQUENCE [LARGE SCALE GENOMIC DNA]</scope>
    <source>
        <strain evidence="2 3">SMB35</strain>
    </source>
</reference>
<gene>
    <name evidence="2" type="ORF">BTW07_11030</name>
</gene>
<sequence>MKDAHLTLADERLQRLFEQADDEKLVGYLLVDLSIDRRTQNTVLPIHRRGASRSLFQNTPEQGFSAIAPHLVPLNGLRDAECATLIEQDTEVAAFSWLWVDESATNDLFAHLQKQLDMRLPDGGLALLRYYDPRVFTKLMQLLDDEQRKTLFGPIRYWSVRVTEERQVFQPSDDAEDMLQGERP</sequence>
<accession>A0A1Q8SRU0</accession>
<dbReference type="RefSeq" id="WP_075570235.1">
    <property type="nucleotide sequence ID" value="NZ_MSDO01000015.1"/>
</dbReference>
<dbReference type="InterPro" id="IPR025391">
    <property type="entry name" value="DUF4123"/>
</dbReference>
<evidence type="ECO:0000259" key="1">
    <source>
        <dbReference type="Pfam" id="PF13503"/>
    </source>
</evidence>
<dbReference type="STRING" id="404433.BTW07_11030"/>